<keyword evidence="2" id="KW-1185">Reference proteome</keyword>
<evidence type="ECO:0000313" key="1">
    <source>
        <dbReference type="EMBL" id="KAF2992912.1"/>
    </source>
</evidence>
<proteinExistence type="predicted"/>
<evidence type="ECO:0000313" key="2">
    <source>
        <dbReference type="Proteomes" id="UP000801428"/>
    </source>
</evidence>
<reference evidence="1" key="1">
    <citation type="submission" date="2019-04" db="EMBL/GenBank/DDBJ databases">
        <title>Sequencing of skin fungus with MAO and IRED activity.</title>
        <authorList>
            <person name="Marsaioli A.J."/>
            <person name="Bonatto J.M.C."/>
            <person name="Reis Junior O."/>
        </authorList>
    </citation>
    <scope>NUCLEOTIDE SEQUENCE</scope>
    <source>
        <strain evidence="1">30M1</strain>
    </source>
</reference>
<dbReference type="AlphaFoldDB" id="A0A9P4W4X5"/>
<dbReference type="Proteomes" id="UP000801428">
    <property type="component" value="Unassembled WGS sequence"/>
</dbReference>
<sequence length="66" mass="7520">MFRQGLKLTIKEELMRTGASIDTLDDLINMAIDIDVKLRRIYNNTQSGYYGPKAMDLSNINKGPEQ</sequence>
<accession>A0A9P4W4X5</accession>
<dbReference type="EMBL" id="SWKU01000069">
    <property type="protein sequence ID" value="KAF2992912.1"/>
    <property type="molecule type" value="Genomic_DNA"/>
</dbReference>
<gene>
    <name evidence="1" type="ORF">E8E13_000552</name>
</gene>
<dbReference type="OrthoDB" id="3884315at2759"/>
<organism evidence="1 2">
    <name type="scientific">Curvularia kusanoi</name>
    <name type="common">Cochliobolus kusanoi</name>
    <dbReference type="NCBI Taxonomy" id="90978"/>
    <lineage>
        <taxon>Eukaryota</taxon>
        <taxon>Fungi</taxon>
        <taxon>Dikarya</taxon>
        <taxon>Ascomycota</taxon>
        <taxon>Pezizomycotina</taxon>
        <taxon>Dothideomycetes</taxon>
        <taxon>Pleosporomycetidae</taxon>
        <taxon>Pleosporales</taxon>
        <taxon>Pleosporineae</taxon>
        <taxon>Pleosporaceae</taxon>
        <taxon>Curvularia</taxon>
    </lineage>
</organism>
<name>A0A9P4W4X5_CURKU</name>
<comment type="caution">
    <text evidence="1">The sequence shown here is derived from an EMBL/GenBank/DDBJ whole genome shotgun (WGS) entry which is preliminary data.</text>
</comment>
<protein>
    <submittedName>
        <fullName evidence="1">Uncharacterized protein</fullName>
    </submittedName>
</protein>